<feature type="compositionally biased region" description="Low complexity" evidence="1">
    <location>
        <begin position="20"/>
        <end position="29"/>
    </location>
</feature>
<name>A0A7J6M9P3_PERCH</name>
<feature type="region of interest" description="Disordered" evidence="1">
    <location>
        <begin position="1"/>
        <end position="39"/>
    </location>
</feature>
<sequence length="117" mass="13097">MSWMGASSPTSSVTNRKVLSSTQQSSSRQLPVRQQQQPSSYNVWCLSDGTPFNKGLCYPVHYASSISLVYPTETTADHHYEFPLEPPSRPQGWSIQEWRIACDAVADGITTTIFKRV</sequence>
<keyword evidence="3" id="KW-1185">Reference proteome</keyword>
<dbReference type="EMBL" id="JAAPAO010000194">
    <property type="protein sequence ID" value="KAF4668249.1"/>
    <property type="molecule type" value="Genomic_DNA"/>
</dbReference>
<gene>
    <name evidence="2" type="ORF">FOL47_003104</name>
</gene>
<organism evidence="2 3">
    <name type="scientific">Perkinsus chesapeaki</name>
    <name type="common">Clam parasite</name>
    <name type="synonym">Perkinsus andrewsi</name>
    <dbReference type="NCBI Taxonomy" id="330153"/>
    <lineage>
        <taxon>Eukaryota</taxon>
        <taxon>Sar</taxon>
        <taxon>Alveolata</taxon>
        <taxon>Perkinsozoa</taxon>
        <taxon>Perkinsea</taxon>
        <taxon>Perkinsida</taxon>
        <taxon>Perkinsidae</taxon>
        <taxon>Perkinsus</taxon>
    </lineage>
</organism>
<comment type="caution">
    <text evidence="2">The sequence shown here is derived from an EMBL/GenBank/DDBJ whole genome shotgun (WGS) entry which is preliminary data.</text>
</comment>
<dbReference type="Proteomes" id="UP000591131">
    <property type="component" value="Unassembled WGS sequence"/>
</dbReference>
<evidence type="ECO:0000313" key="3">
    <source>
        <dbReference type="Proteomes" id="UP000591131"/>
    </source>
</evidence>
<feature type="compositionally biased region" description="Polar residues" evidence="1">
    <location>
        <begin position="1"/>
        <end position="19"/>
    </location>
</feature>
<protein>
    <submittedName>
        <fullName evidence="2">Uncharacterized protein</fullName>
    </submittedName>
</protein>
<reference evidence="2 3" key="1">
    <citation type="submission" date="2020-04" db="EMBL/GenBank/DDBJ databases">
        <title>Perkinsus chesapeaki whole genome sequence.</title>
        <authorList>
            <person name="Bogema D.R."/>
        </authorList>
    </citation>
    <scope>NUCLEOTIDE SEQUENCE [LARGE SCALE GENOMIC DNA]</scope>
    <source>
        <strain evidence="2">ATCC PRA-425</strain>
    </source>
</reference>
<dbReference type="OrthoDB" id="439969at2759"/>
<accession>A0A7J6M9P3</accession>
<proteinExistence type="predicted"/>
<dbReference type="AlphaFoldDB" id="A0A7J6M9P3"/>
<evidence type="ECO:0000313" key="2">
    <source>
        <dbReference type="EMBL" id="KAF4668249.1"/>
    </source>
</evidence>
<evidence type="ECO:0000256" key="1">
    <source>
        <dbReference type="SAM" id="MobiDB-lite"/>
    </source>
</evidence>